<evidence type="ECO:0000256" key="2">
    <source>
        <dbReference type="ARBA" id="ARBA00006490"/>
    </source>
</evidence>
<reference evidence="10 11" key="1">
    <citation type="submission" date="2018-03" db="EMBL/GenBank/DDBJ databases">
        <title>Genomic Encyclopedia of Archaeal and Bacterial Type Strains, Phase II (KMG-II): from individual species to whole genera.</title>
        <authorList>
            <person name="Goeker M."/>
        </authorList>
    </citation>
    <scope>NUCLEOTIDE SEQUENCE [LARGE SCALE GENOMIC DNA]</scope>
    <source>
        <strain evidence="10 11">DSM 44889</strain>
    </source>
</reference>
<dbReference type="InterPro" id="IPR015421">
    <property type="entry name" value="PyrdxlP-dep_Trfase_major"/>
</dbReference>
<evidence type="ECO:0000256" key="1">
    <source>
        <dbReference type="ARBA" id="ARBA00001933"/>
    </source>
</evidence>
<dbReference type="PANTHER" id="PTHR11601">
    <property type="entry name" value="CYSTEINE DESULFURYLASE FAMILY MEMBER"/>
    <property type="match status" value="1"/>
</dbReference>
<protein>
    <submittedName>
        <fullName evidence="10">Cysteine desulfurase</fullName>
    </submittedName>
</protein>
<sequence length="400" mass="40701">MTAYLDHAADTPVLPAAAEAVLAEMTRAGNASALHSSGRAARRVVEESREEIAAAIGARPGEVVLTGGGTESDNLAVKGLYWARRSGADGDPRRTRILVSAVEHHGVLDPAHWLGEHPAGLGAQVEELPVDGEGRLRLDALRESVERDPASVALISVMWANNEVGTLQPIAEVVELAARHGIPVHSDAVQAVGQVPVDFAASGLTALSFTGHKLGATTGVGGLVLRRGTPLVPVLHGGGQEGGVRSGSVDAAAARGLAVATTAAVATLDERAAALRALRDQLAAGVLAVVPDAVVRGAVREEHRLPGLLHITVPGAEGDALLYLLDARGVECSTGSACTAGVPQPSHVLRAMGLSDADAAGALRFSLGRTSTTADVARVVEVLGPVVERARTAGLALAGS</sequence>
<dbReference type="Gene3D" id="1.10.260.50">
    <property type="match status" value="1"/>
</dbReference>
<comment type="catalytic activity">
    <reaction evidence="8">
        <text>(sulfur carrier)-H + L-cysteine = (sulfur carrier)-SH + L-alanine</text>
        <dbReference type="Rhea" id="RHEA:43892"/>
        <dbReference type="Rhea" id="RHEA-COMP:14737"/>
        <dbReference type="Rhea" id="RHEA-COMP:14739"/>
        <dbReference type="ChEBI" id="CHEBI:29917"/>
        <dbReference type="ChEBI" id="CHEBI:35235"/>
        <dbReference type="ChEBI" id="CHEBI:57972"/>
        <dbReference type="ChEBI" id="CHEBI:64428"/>
        <dbReference type="EC" id="2.8.1.7"/>
    </reaction>
</comment>
<comment type="cofactor">
    <cofactor evidence="1">
        <name>pyridoxal 5'-phosphate</name>
        <dbReference type="ChEBI" id="CHEBI:597326"/>
    </cofactor>
</comment>
<dbReference type="SUPFAM" id="SSF53383">
    <property type="entry name" value="PLP-dependent transferases"/>
    <property type="match status" value="1"/>
</dbReference>
<proteinExistence type="inferred from homology"/>
<dbReference type="PIRSF" id="PIRSF005572">
    <property type="entry name" value="NifS"/>
    <property type="match status" value="1"/>
</dbReference>
<evidence type="ECO:0000256" key="6">
    <source>
        <dbReference type="ARBA" id="ARBA00023004"/>
    </source>
</evidence>
<keyword evidence="5" id="KW-0663">Pyridoxal phosphate</keyword>
<feature type="domain" description="Aminotransferase class V" evidence="9">
    <location>
        <begin position="4"/>
        <end position="379"/>
    </location>
</feature>
<evidence type="ECO:0000313" key="11">
    <source>
        <dbReference type="Proteomes" id="UP000245469"/>
    </source>
</evidence>
<keyword evidence="7" id="KW-0411">Iron-sulfur</keyword>
<evidence type="ECO:0000259" key="9">
    <source>
        <dbReference type="Pfam" id="PF00266"/>
    </source>
</evidence>
<dbReference type="GO" id="GO:0046872">
    <property type="term" value="F:metal ion binding"/>
    <property type="evidence" value="ECO:0007669"/>
    <property type="project" value="UniProtKB-KW"/>
</dbReference>
<keyword evidence="3" id="KW-0808">Transferase</keyword>
<dbReference type="InterPro" id="IPR016454">
    <property type="entry name" value="Cysteine_dSase"/>
</dbReference>
<comment type="similarity">
    <text evidence="2">Belongs to the class-V pyridoxal-phosphate-dependent aminotransferase family. NifS/IscS subfamily.</text>
</comment>
<gene>
    <name evidence="10" type="ORF">BXY45_101288</name>
</gene>
<evidence type="ECO:0000256" key="7">
    <source>
        <dbReference type="ARBA" id="ARBA00023014"/>
    </source>
</evidence>
<dbReference type="GO" id="GO:0031071">
    <property type="term" value="F:cysteine desulfurase activity"/>
    <property type="evidence" value="ECO:0007669"/>
    <property type="project" value="UniProtKB-EC"/>
</dbReference>
<evidence type="ECO:0000256" key="8">
    <source>
        <dbReference type="ARBA" id="ARBA00050776"/>
    </source>
</evidence>
<dbReference type="RefSeq" id="WP_109772693.1">
    <property type="nucleotide sequence ID" value="NZ_QGDQ01000001.1"/>
</dbReference>
<dbReference type="Proteomes" id="UP000245469">
    <property type="component" value="Unassembled WGS sequence"/>
</dbReference>
<dbReference type="Gene3D" id="3.40.640.10">
    <property type="entry name" value="Type I PLP-dependent aspartate aminotransferase-like (Major domain)"/>
    <property type="match status" value="1"/>
</dbReference>
<evidence type="ECO:0000256" key="5">
    <source>
        <dbReference type="ARBA" id="ARBA00022898"/>
    </source>
</evidence>
<dbReference type="InterPro" id="IPR015424">
    <property type="entry name" value="PyrdxlP-dep_Trfase"/>
</dbReference>
<dbReference type="EMBL" id="QGDQ01000001">
    <property type="protein sequence ID" value="PWJ56312.1"/>
    <property type="molecule type" value="Genomic_DNA"/>
</dbReference>
<evidence type="ECO:0000313" key="10">
    <source>
        <dbReference type="EMBL" id="PWJ56312.1"/>
    </source>
</evidence>
<dbReference type="Gene3D" id="3.90.1150.10">
    <property type="entry name" value="Aspartate Aminotransferase, domain 1"/>
    <property type="match status" value="1"/>
</dbReference>
<dbReference type="FunFam" id="3.40.640.10:FF:000084">
    <property type="entry name" value="IscS-like cysteine desulfurase"/>
    <property type="match status" value="1"/>
</dbReference>
<comment type="caution">
    <text evidence="10">The sequence shown here is derived from an EMBL/GenBank/DDBJ whole genome shotgun (WGS) entry which is preliminary data.</text>
</comment>
<dbReference type="InterPro" id="IPR000192">
    <property type="entry name" value="Aminotrans_V_dom"/>
</dbReference>
<keyword evidence="6" id="KW-0408">Iron</keyword>
<evidence type="ECO:0000256" key="3">
    <source>
        <dbReference type="ARBA" id="ARBA00022679"/>
    </source>
</evidence>
<dbReference type="InterPro" id="IPR015422">
    <property type="entry name" value="PyrdxlP-dep_Trfase_small"/>
</dbReference>
<keyword evidence="11" id="KW-1185">Reference proteome</keyword>
<dbReference type="PANTHER" id="PTHR11601:SF34">
    <property type="entry name" value="CYSTEINE DESULFURASE"/>
    <property type="match status" value="1"/>
</dbReference>
<dbReference type="Pfam" id="PF00266">
    <property type="entry name" value="Aminotran_5"/>
    <property type="match status" value="1"/>
</dbReference>
<dbReference type="OrthoDB" id="9808002at2"/>
<organism evidence="10 11">
    <name type="scientific">Quadrisphaera granulorum</name>
    <dbReference type="NCBI Taxonomy" id="317664"/>
    <lineage>
        <taxon>Bacteria</taxon>
        <taxon>Bacillati</taxon>
        <taxon>Actinomycetota</taxon>
        <taxon>Actinomycetes</taxon>
        <taxon>Kineosporiales</taxon>
        <taxon>Kineosporiaceae</taxon>
        <taxon>Quadrisphaera</taxon>
    </lineage>
</organism>
<evidence type="ECO:0000256" key="4">
    <source>
        <dbReference type="ARBA" id="ARBA00022723"/>
    </source>
</evidence>
<dbReference type="GO" id="GO:0051536">
    <property type="term" value="F:iron-sulfur cluster binding"/>
    <property type="evidence" value="ECO:0007669"/>
    <property type="project" value="UniProtKB-KW"/>
</dbReference>
<name>A0A316AFG1_9ACTN</name>
<keyword evidence="4" id="KW-0479">Metal-binding</keyword>
<dbReference type="AlphaFoldDB" id="A0A316AFG1"/>
<accession>A0A316AFG1</accession>